<evidence type="ECO:0000256" key="1">
    <source>
        <dbReference type="ARBA" id="ARBA00009865"/>
    </source>
</evidence>
<dbReference type="GO" id="GO:0004553">
    <property type="term" value="F:hydrolase activity, hydrolyzing O-glycosyl compounds"/>
    <property type="evidence" value="ECO:0007669"/>
    <property type="project" value="InterPro"/>
</dbReference>
<dbReference type="InterPro" id="IPR023296">
    <property type="entry name" value="Glyco_hydro_beta-prop_sf"/>
</dbReference>
<name>A0A7D4UIX9_9MICO</name>
<dbReference type="SUPFAM" id="SSF75005">
    <property type="entry name" value="Arabinanase/levansucrase/invertase"/>
    <property type="match status" value="1"/>
</dbReference>
<dbReference type="Gene3D" id="2.115.10.20">
    <property type="entry name" value="Glycosyl hydrolase domain, family 43"/>
    <property type="match status" value="1"/>
</dbReference>
<dbReference type="RefSeq" id="WP_172990853.1">
    <property type="nucleotide sequence ID" value="NZ_CP054038.1"/>
</dbReference>
<dbReference type="Proteomes" id="UP000502498">
    <property type="component" value="Chromosome"/>
</dbReference>
<dbReference type="GO" id="GO:0005975">
    <property type="term" value="P:carbohydrate metabolic process"/>
    <property type="evidence" value="ECO:0007669"/>
    <property type="project" value="InterPro"/>
</dbReference>
<dbReference type="Gene3D" id="2.60.120.260">
    <property type="entry name" value="Galactose-binding domain-like"/>
    <property type="match status" value="1"/>
</dbReference>
<protein>
    <submittedName>
        <fullName evidence="5">Family 43 glycosylhydrolase</fullName>
    </submittedName>
</protein>
<organism evidence="5 6">
    <name type="scientific">Microbacterium hominis</name>
    <dbReference type="NCBI Taxonomy" id="162426"/>
    <lineage>
        <taxon>Bacteria</taxon>
        <taxon>Bacillati</taxon>
        <taxon>Actinomycetota</taxon>
        <taxon>Actinomycetes</taxon>
        <taxon>Micrococcales</taxon>
        <taxon>Microbacteriaceae</taxon>
        <taxon>Microbacterium</taxon>
    </lineage>
</organism>
<accession>A0A7D4UIX9</accession>
<evidence type="ECO:0000256" key="4">
    <source>
        <dbReference type="RuleBase" id="RU361187"/>
    </source>
</evidence>
<dbReference type="EMBL" id="CP054038">
    <property type="protein sequence ID" value="QKJ20428.1"/>
    <property type="molecule type" value="Genomic_DNA"/>
</dbReference>
<gene>
    <name evidence="5" type="ORF">HQM25_14350</name>
</gene>
<reference evidence="5 6" key="1">
    <citation type="submission" date="2020-05" db="EMBL/GenBank/DDBJ databases">
        <title>Strain PA2F3 complete genome.</title>
        <authorList>
            <person name="Kim Y.-S."/>
            <person name="Kim S.-J."/>
            <person name="Jung H.-k."/>
            <person name="Kim S.-E."/>
            <person name="Kim K.-H."/>
        </authorList>
    </citation>
    <scope>NUCLEOTIDE SEQUENCE [LARGE SCALE GENOMIC DNA]</scope>
    <source>
        <strain evidence="5 6">PA2F3</strain>
    </source>
</reference>
<proteinExistence type="inferred from homology"/>
<sequence>MPPLVVNGVPWFDDRGLPVNAHGGCIVEHEGRWYLFGEYKTDDENTFIGFSCYSSTDLATWTFERIVLPRQQTGLLGPGRIGERVKVMRSPATGQFVMFMHADDLGYTDPHTCIATSDEIAGEYSFEGPLRFDGQPIRRWDIGTFQDDDGEGYLLVHEGDIYRLRGDYRAAVEKVASGIAPGGESPAMFARDGRYHLIFSRKTSWERNDNVVMTADELSGPWVPSGTVAPIGTLTHNSQATFVLRLERDGRIEHLFMGDRWSFPHQASAATYVWQPVARGGDMLLPEYWPAWDSATFTRASVSESADARIDGPLAQGGEAVAAAVSGGRVIVSGRTDRHSGYARVEIMSGGTTHVSQLIDWYSLEPNEGVRFIGPELPPGEYTVRVSATGEWPSWTDKTRTIFGSDGPRVQVTAIGAIDGVF</sequence>
<evidence type="ECO:0000313" key="5">
    <source>
        <dbReference type="EMBL" id="QKJ20428.1"/>
    </source>
</evidence>
<dbReference type="AlphaFoldDB" id="A0A7D4UIX9"/>
<dbReference type="CDD" id="cd18821">
    <property type="entry name" value="GH43_Pc3Gal43A-like"/>
    <property type="match status" value="1"/>
</dbReference>
<keyword evidence="2 4" id="KW-0378">Hydrolase</keyword>
<evidence type="ECO:0000256" key="2">
    <source>
        <dbReference type="ARBA" id="ARBA00022801"/>
    </source>
</evidence>
<keyword evidence="3 4" id="KW-0326">Glycosidase</keyword>
<evidence type="ECO:0000256" key="3">
    <source>
        <dbReference type="ARBA" id="ARBA00023295"/>
    </source>
</evidence>
<comment type="similarity">
    <text evidence="1 4">Belongs to the glycosyl hydrolase 43 family.</text>
</comment>
<evidence type="ECO:0000313" key="6">
    <source>
        <dbReference type="Proteomes" id="UP000502498"/>
    </source>
</evidence>
<dbReference type="PANTHER" id="PTHR22925">
    <property type="entry name" value="GLYCOSYL HYDROLASE 43 FAMILY MEMBER"/>
    <property type="match status" value="1"/>
</dbReference>
<dbReference type="Pfam" id="PF04616">
    <property type="entry name" value="Glyco_hydro_43"/>
    <property type="match status" value="1"/>
</dbReference>
<dbReference type="PANTHER" id="PTHR22925:SF3">
    <property type="entry name" value="GLYCOSYL HYDROLASE FAMILY PROTEIN 43"/>
    <property type="match status" value="1"/>
</dbReference>
<dbReference type="InterPro" id="IPR006710">
    <property type="entry name" value="Glyco_hydro_43"/>
</dbReference>